<evidence type="ECO:0000256" key="1">
    <source>
        <dbReference type="RuleBase" id="RU004508"/>
    </source>
</evidence>
<name>A0A2H0VES8_9BACT</name>
<dbReference type="Pfam" id="PF01041">
    <property type="entry name" value="DegT_DnrJ_EryC1"/>
    <property type="match status" value="1"/>
</dbReference>
<dbReference type="PIRSF" id="PIRSF000390">
    <property type="entry name" value="PLP_StrS"/>
    <property type="match status" value="1"/>
</dbReference>
<evidence type="ECO:0000313" key="2">
    <source>
        <dbReference type="EMBL" id="PIR97591.1"/>
    </source>
</evidence>
<reference evidence="3" key="1">
    <citation type="submission" date="2017-09" db="EMBL/GenBank/DDBJ databases">
        <title>Depth-based differentiation of microbial function through sediment-hosted aquifers and enrichment of novel symbionts in the deep terrestrial subsurface.</title>
        <authorList>
            <person name="Probst A.J."/>
            <person name="Ladd B."/>
            <person name="Jarett J.K."/>
            <person name="Geller-Mcgrath D.E."/>
            <person name="Sieber C.M.K."/>
            <person name="Emerson J.B."/>
            <person name="Anantharaman K."/>
            <person name="Thomas B.C."/>
            <person name="Malmstrom R."/>
            <person name="Stieglmeier M."/>
            <person name="Klingl A."/>
            <person name="Woyke T."/>
            <person name="Ryan C.M."/>
            <person name="Banfield J.F."/>
        </authorList>
    </citation>
    <scope>NUCLEOTIDE SEQUENCE [LARGE SCALE GENOMIC DNA]</scope>
</reference>
<comment type="caution">
    <text evidence="2">The sequence shown here is derived from an EMBL/GenBank/DDBJ whole genome shotgun (WGS) entry which is preliminary data.</text>
</comment>
<dbReference type="Gene3D" id="3.90.1150.10">
    <property type="entry name" value="Aspartate Aminotransferase, domain 1"/>
    <property type="match status" value="1"/>
</dbReference>
<dbReference type="Gene3D" id="3.40.640.10">
    <property type="entry name" value="Type I PLP-dependent aspartate aminotransferase-like (Major domain)"/>
    <property type="match status" value="1"/>
</dbReference>
<dbReference type="InterPro" id="IPR000653">
    <property type="entry name" value="DegT/StrS_aminotransferase"/>
</dbReference>
<sequence>MNNPFRKGIDRVYFARAVFGEEEITAVSNALREGWLGPAKYTEEFEKKVSAMFGKHYGLFVNSGTSANFLALDIANLPKGSEVITQACTFPATLSPIVQKGFVPVFVDSKIGTYNIDVSQIEQAISDKTKAIFISHAIGNVNDMRRLRQICDRYNLILIEDACDTIGCRFAGRPTGEFSDIVTTSFYAAHNMTAAGGGGMVMVDDLEQIKEARMLTNWGSALPESNDEDLERRFSEKVDDVEFDSKFTYVKQTHNFKGVEIQAAFGLEQLKKLPSFNLTRRKNIQRLQDFFVQHKNHFITPELHPEAEVYLLAFPLTVKENSSVIKKDLVKHLEDSKIQTRPLFSGNILKHKAYKNIDRRVIGDLKNSDYIMKNSFLIGCHHGMSDEMVDYVIEKFEEYLRLANIKAVEKMREEVNQSFDRVINIMRLE</sequence>
<dbReference type="InterPro" id="IPR015424">
    <property type="entry name" value="PyrdxlP-dep_Trfase"/>
</dbReference>
<dbReference type="PANTHER" id="PTHR30244">
    <property type="entry name" value="TRANSAMINASE"/>
    <property type="match status" value="1"/>
</dbReference>
<dbReference type="PANTHER" id="PTHR30244:SF34">
    <property type="entry name" value="DTDP-4-AMINO-4,6-DIDEOXYGALACTOSE TRANSAMINASE"/>
    <property type="match status" value="1"/>
</dbReference>
<dbReference type="GO" id="GO:0030170">
    <property type="term" value="F:pyridoxal phosphate binding"/>
    <property type="evidence" value="ECO:0007669"/>
    <property type="project" value="TreeGrafter"/>
</dbReference>
<comment type="similarity">
    <text evidence="1">Belongs to the DegT/DnrJ/EryC1 family.</text>
</comment>
<dbReference type="SUPFAM" id="SSF53383">
    <property type="entry name" value="PLP-dependent transferases"/>
    <property type="match status" value="1"/>
</dbReference>
<accession>A0A2H0VES8</accession>
<dbReference type="InterPro" id="IPR015422">
    <property type="entry name" value="PyrdxlP-dep_Trfase_small"/>
</dbReference>
<dbReference type="GO" id="GO:0008483">
    <property type="term" value="F:transaminase activity"/>
    <property type="evidence" value="ECO:0007669"/>
    <property type="project" value="TreeGrafter"/>
</dbReference>
<evidence type="ECO:0000313" key="3">
    <source>
        <dbReference type="Proteomes" id="UP000230557"/>
    </source>
</evidence>
<dbReference type="EMBL" id="PFAJ01000006">
    <property type="protein sequence ID" value="PIR97591.1"/>
    <property type="molecule type" value="Genomic_DNA"/>
</dbReference>
<dbReference type="AlphaFoldDB" id="A0A2H0VES8"/>
<keyword evidence="1" id="KW-0663">Pyridoxal phosphate</keyword>
<dbReference type="Proteomes" id="UP000230557">
    <property type="component" value="Unassembled WGS sequence"/>
</dbReference>
<organism evidence="2 3">
    <name type="scientific">Candidatus Doudnabacteria bacterium CG10_big_fil_rev_8_21_14_0_10_41_10</name>
    <dbReference type="NCBI Taxonomy" id="1974551"/>
    <lineage>
        <taxon>Bacteria</taxon>
        <taxon>Candidatus Doudnaibacteriota</taxon>
    </lineage>
</organism>
<dbReference type="GO" id="GO:0000271">
    <property type="term" value="P:polysaccharide biosynthetic process"/>
    <property type="evidence" value="ECO:0007669"/>
    <property type="project" value="TreeGrafter"/>
</dbReference>
<evidence type="ECO:0008006" key="4">
    <source>
        <dbReference type="Google" id="ProtNLM"/>
    </source>
</evidence>
<dbReference type="CDD" id="cd00616">
    <property type="entry name" value="AHBA_syn"/>
    <property type="match status" value="1"/>
</dbReference>
<proteinExistence type="inferred from homology"/>
<gene>
    <name evidence="2" type="ORF">COT91_00365</name>
</gene>
<protein>
    <recommendedName>
        <fullName evidence="4">NarL family transcriptional regulator</fullName>
    </recommendedName>
</protein>
<dbReference type="InterPro" id="IPR015421">
    <property type="entry name" value="PyrdxlP-dep_Trfase_major"/>
</dbReference>